<reference evidence="2 3" key="1">
    <citation type="journal article" date="2016" name="Sci. Rep.">
        <title>Complete genome sequence and transcriptomic analysis of a novel marine strain Bacillus weihaiensis reveals the mechanism of brown algae degradation.</title>
        <authorList>
            <person name="Zhu Y."/>
            <person name="Chen P."/>
            <person name="Bao Y."/>
            <person name="Men Y."/>
            <person name="Zeng Y."/>
            <person name="Yang J."/>
            <person name="Sun J."/>
            <person name="Sun Y."/>
        </authorList>
    </citation>
    <scope>NUCLEOTIDE SEQUENCE [LARGE SCALE GENOMIC DNA]</scope>
    <source>
        <strain evidence="2 3">Alg07</strain>
    </source>
</reference>
<gene>
    <name evidence="2" type="ORF">A9C19_17715</name>
</gene>
<dbReference type="AlphaFoldDB" id="A0A1L3MVP8"/>
<protein>
    <recommendedName>
        <fullName evidence="1">Amine oxidase domain-containing protein</fullName>
    </recommendedName>
</protein>
<dbReference type="Pfam" id="PF13450">
    <property type="entry name" value="NAD_binding_8"/>
    <property type="match status" value="1"/>
</dbReference>
<dbReference type="EMBL" id="CP016020">
    <property type="protein sequence ID" value="APH06421.1"/>
    <property type="molecule type" value="Genomic_DNA"/>
</dbReference>
<name>A0A1L3MVP8_9BACI</name>
<accession>A0A1L3MVP8</accession>
<organism evidence="2 3">
    <name type="scientific">Bacillus weihaiensis</name>
    <dbReference type="NCBI Taxonomy" id="1547283"/>
    <lineage>
        <taxon>Bacteria</taxon>
        <taxon>Bacillati</taxon>
        <taxon>Bacillota</taxon>
        <taxon>Bacilli</taxon>
        <taxon>Bacillales</taxon>
        <taxon>Bacillaceae</taxon>
        <taxon>Bacillus</taxon>
    </lineage>
</organism>
<sequence length="335" mass="37189">MKNPVIVIGAGMAGVMAARRLQENGMDVLLVDKGKSVGGRMATRRMASGKVDHGAQFFTVRTALFSQYVENWQKEGLVRHWFGDPYSRYKSHQGMNALVKYLASAIPTRLNAKVLQVEVQKGKVRVKLEEKDEMLEASGIIITAPAPQALEILASLPLSKEVKSELNQIHFHPCFVLMVTLKGPSNLPMSGYVAENVPVGIDRVVDHFRKGVSPLHTISMYSTGEWAKEVENDCLKEIKESLLEKLRAILSIEAEDVVDAQVKKWKYAEAVSPLKRPFLDCEQELPVLVAGDAFLSEQDPSHRTRIESAFLSGVAAGEEMAKRLQEKKGGSRFME</sequence>
<dbReference type="PANTHER" id="PTHR16128">
    <property type="entry name" value="FAD/NAD(P)-BINDING OXIDOREDUCTASE FAMILY PROTEIN"/>
    <property type="match status" value="1"/>
</dbReference>
<evidence type="ECO:0000313" key="3">
    <source>
        <dbReference type="Proteomes" id="UP000181936"/>
    </source>
</evidence>
<dbReference type="GO" id="GO:0016491">
    <property type="term" value="F:oxidoreductase activity"/>
    <property type="evidence" value="ECO:0007669"/>
    <property type="project" value="InterPro"/>
</dbReference>
<dbReference type="RefSeq" id="WP_072581221.1">
    <property type="nucleotide sequence ID" value="NZ_CP016020.1"/>
</dbReference>
<dbReference type="Gene3D" id="3.90.660.10">
    <property type="match status" value="1"/>
</dbReference>
<dbReference type="PANTHER" id="PTHR16128:SF5">
    <property type="entry name" value="FAD_NAD(P)-BINDING OXIDOREDUCTASE FAMILY PROTEIN"/>
    <property type="match status" value="1"/>
</dbReference>
<dbReference type="InterPro" id="IPR002937">
    <property type="entry name" value="Amino_oxidase"/>
</dbReference>
<dbReference type="Gene3D" id="3.50.50.60">
    <property type="entry name" value="FAD/NAD(P)-binding domain"/>
    <property type="match status" value="1"/>
</dbReference>
<proteinExistence type="predicted"/>
<dbReference type="KEGG" id="bwh:A9C19_17715"/>
<dbReference type="Proteomes" id="UP000181936">
    <property type="component" value="Chromosome"/>
</dbReference>
<dbReference type="SUPFAM" id="SSF51905">
    <property type="entry name" value="FAD/NAD(P)-binding domain"/>
    <property type="match status" value="1"/>
</dbReference>
<dbReference type="STRING" id="1547283.A9C19_17715"/>
<dbReference type="Pfam" id="PF01593">
    <property type="entry name" value="Amino_oxidase"/>
    <property type="match status" value="1"/>
</dbReference>
<dbReference type="InterPro" id="IPR036188">
    <property type="entry name" value="FAD/NAD-bd_sf"/>
</dbReference>
<evidence type="ECO:0000259" key="1">
    <source>
        <dbReference type="Pfam" id="PF01593"/>
    </source>
</evidence>
<keyword evidence="3" id="KW-1185">Reference proteome</keyword>
<dbReference type="OrthoDB" id="5792777at2"/>
<feature type="domain" description="Amine oxidase" evidence="1">
    <location>
        <begin position="81"/>
        <end position="316"/>
    </location>
</feature>
<evidence type="ECO:0000313" key="2">
    <source>
        <dbReference type="EMBL" id="APH06421.1"/>
    </source>
</evidence>